<dbReference type="SMART" id="SM00255">
    <property type="entry name" value="TIR"/>
    <property type="match status" value="1"/>
</dbReference>
<feature type="signal peptide" evidence="2">
    <location>
        <begin position="1"/>
        <end position="19"/>
    </location>
</feature>
<dbReference type="Gene3D" id="3.40.50.10140">
    <property type="entry name" value="Toll/interleukin-1 receptor homology (TIR) domain"/>
    <property type="match status" value="1"/>
</dbReference>
<feature type="transmembrane region" description="Helical" evidence="1">
    <location>
        <begin position="421"/>
        <end position="444"/>
    </location>
</feature>
<dbReference type="InterPro" id="IPR035897">
    <property type="entry name" value="Toll_tir_struct_dom_sf"/>
</dbReference>
<feature type="chain" id="PRO_5041444750" description="TIR domain-containing protein" evidence="2">
    <location>
        <begin position="20"/>
        <end position="674"/>
    </location>
</feature>
<reference evidence="4" key="1">
    <citation type="submission" date="2023-03" db="EMBL/GenBank/DDBJ databases">
        <authorList>
            <person name="Steffen K."/>
            <person name="Cardenas P."/>
        </authorList>
    </citation>
    <scope>NUCLEOTIDE SEQUENCE</scope>
</reference>
<accession>A0AA35T346</accession>
<organism evidence="4 5">
    <name type="scientific">Geodia barretti</name>
    <name type="common">Barrett's horny sponge</name>
    <dbReference type="NCBI Taxonomy" id="519541"/>
    <lineage>
        <taxon>Eukaryota</taxon>
        <taxon>Metazoa</taxon>
        <taxon>Porifera</taxon>
        <taxon>Demospongiae</taxon>
        <taxon>Heteroscleromorpha</taxon>
        <taxon>Tetractinellida</taxon>
        <taxon>Astrophorina</taxon>
        <taxon>Geodiidae</taxon>
        <taxon>Geodia</taxon>
    </lineage>
</organism>
<name>A0AA35T346_GEOBA</name>
<evidence type="ECO:0000313" key="5">
    <source>
        <dbReference type="Proteomes" id="UP001174909"/>
    </source>
</evidence>
<dbReference type="PROSITE" id="PS50104">
    <property type="entry name" value="TIR"/>
    <property type="match status" value="1"/>
</dbReference>
<dbReference type="Pfam" id="PF13676">
    <property type="entry name" value="TIR_2"/>
    <property type="match status" value="1"/>
</dbReference>
<protein>
    <recommendedName>
        <fullName evidence="3">TIR domain-containing protein</fullName>
    </recommendedName>
</protein>
<keyword evidence="1" id="KW-0812">Transmembrane</keyword>
<dbReference type="EMBL" id="CASHTH010003082">
    <property type="protein sequence ID" value="CAI8040102.1"/>
    <property type="molecule type" value="Genomic_DNA"/>
</dbReference>
<keyword evidence="2" id="KW-0732">Signal</keyword>
<gene>
    <name evidence="4" type="ORF">GBAR_LOCUS22349</name>
</gene>
<keyword evidence="1" id="KW-0472">Membrane</keyword>
<dbReference type="SUPFAM" id="SSF52200">
    <property type="entry name" value="Toll/Interleukin receptor TIR domain"/>
    <property type="match status" value="1"/>
</dbReference>
<dbReference type="Proteomes" id="UP001174909">
    <property type="component" value="Unassembled WGS sequence"/>
</dbReference>
<dbReference type="GO" id="GO:0007165">
    <property type="term" value="P:signal transduction"/>
    <property type="evidence" value="ECO:0007669"/>
    <property type="project" value="InterPro"/>
</dbReference>
<evidence type="ECO:0000259" key="3">
    <source>
        <dbReference type="PROSITE" id="PS50104"/>
    </source>
</evidence>
<dbReference type="AlphaFoldDB" id="A0AA35T346"/>
<dbReference type="InterPro" id="IPR000157">
    <property type="entry name" value="TIR_dom"/>
</dbReference>
<evidence type="ECO:0000256" key="2">
    <source>
        <dbReference type="SAM" id="SignalP"/>
    </source>
</evidence>
<sequence length="674" mass="73599">MSLALVFPALLIIVARAVGGENCGNENAPYYVSLECAILGGESRIRRQDDPPPSRHIDQDSSKDCLVSVGLELRITCRAPSEDWDSAAANELVLFRDGQNLSSHTVSWSFATSLESGLYDCRWKSNGTSSANRSVLVGKTVYVIPGADSDNEGDLFAQDCRPIVGDFSCSVAKSLVKTWRVQEDKSTAHDISFNVLGARPVSLSLDIQWVNHYPVDIDPSLSSDSAFNNTISHTAHVDFYNLVLVGESSSPVTAEAYLVLSGNTSDRTSTLCVSINFYGVPALLPNDSLPADVSVVEGHQADFHCSAKTTKDKTFTVAFLVKVPPYSLTECTNYTFSTNASLLPLSLSGNGSCSGLDIIPTFLYGTHYLRATWPSVNFSMSGAEVICAQASSGVTQWARTATLTVLPASIVPPYSPTHPDLSVLAVLTLPLIVLVVVLAILLWWKWRRFSMTKFGYQLQREQTPQAVPSSTCSTPTTATPQFPLLASHPYVTQHKLLHAANEDSESSNCEVEDIAMINFSNRHTSSSATELFYPSSYEVCVYVSYSNSQADWVQGTLLPLLHSYQPIRVTDHEAHMIPGGVVSEERLRLLQSADKVVAVIALDYQLTEWCNYELQHVLQQSSTGGAGLLIPILCGGCRELPSTISTLHPLSLEDPNWTHKLRIALRRQHPHSLL</sequence>
<proteinExistence type="predicted"/>
<keyword evidence="1" id="KW-1133">Transmembrane helix</keyword>
<keyword evidence="5" id="KW-1185">Reference proteome</keyword>
<feature type="domain" description="TIR" evidence="3">
    <location>
        <begin position="537"/>
        <end position="665"/>
    </location>
</feature>
<evidence type="ECO:0000256" key="1">
    <source>
        <dbReference type="SAM" id="Phobius"/>
    </source>
</evidence>
<comment type="caution">
    <text evidence="4">The sequence shown here is derived from an EMBL/GenBank/DDBJ whole genome shotgun (WGS) entry which is preliminary data.</text>
</comment>
<evidence type="ECO:0000313" key="4">
    <source>
        <dbReference type="EMBL" id="CAI8040102.1"/>
    </source>
</evidence>